<gene>
    <name evidence="1" type="ORF">PILCRDRAFT_232527</name>
</gene>
<proteinExistence type="predicted"/>
<dbReference type="EMBL" id="KN832976">
    <property type="protein sequence ID" value="KIM88600.1"/>
    <property type="molecule type" value="Genomic_DNA"/>
</dbReference>
<protein>
    <submittedName>
        <fullName evidence="1">Uncharacterized protein</fullName>
    </submittedName>
</protein>
<keyword evidence="2" id="KW-1185">Reference proteome</keyword>
<name>A0A0C3FWW4_PILCF</name>
<reference evidence="1 2" key="1">
    <citation type="submission" date="2014-04" db="EMBL/GenBank/DDBJ databases">
        <authorList>
            <consortium name="DOE Joint Genome Institute"/>
            <person name="Kuo A."/>
            <person name="Tarkka M."/>
            <person name="Buscot F."/>
            <person name="Kohler A."/>
            <person name="Nagy L.G."/>
            <person name="Floudas D."/>
            <person name="Copeland A."/>
            <person name="Barry K.W."/>
            <person name="Cichocki N."/>
            <person name="Veneault-Fourrey C."/>
            <person name="LaButti K."/>
            <person name="Lindquist E.A."/>
            <person name="Lipzen A."/>
            <person name="Lundell T."/>
            <person name="Morin E."/>
            <person name="Murat C."/>
            <person name="Sun H."/>
            <person name="Tunlid A."/>
            <person name="Henrissat B."/>
            <person name="Grigoriev I.V."/>
            <person name="Hibbett D.S."/>
            <person name="Martin F."/>
            <person name="Nordberg H.P."/>
            <person name="Cantor M.N."/>
            <person name="Hua S.X."/>
        </authorList>
    </citation>
    <scope>NUCLEOTIDE SEQUENCE [LARGE SCALE GENOMIC DNA]</scope>
    <source>
        <strain evidence="1 2">F 1598</strain>
    </source>
</reference>
<sequence>MLLCKWVLTAASSVSLRTDPGHLSNHGLLSMITGRLLCVASLQRLSLIIHANTGARVCYYLNSCGVSLGNGGTIIQLRARDISSGMPFCAKFSWLICLNSKCLPWTVMNCAGQFASAFAIGVVLQ</sequence>
<organism evidence="1 2">
    <name type="scientific">Piloderma croceum (strain F 1598)</name>
    <dbReference type="NCBI Taxonomy" id="765440"/>
    <lineage>
        <taxon>Eukaryota</taxon>
        <taxon>Fungi</taxon>
        <taxon>Dikarya</taxon>
        <taxon>Basidiomycota</taxon>
        <taxon>Agaricomycotina</taxon>
        <taxon>Agaricomycetes</taxon>
        <taxon>Agaricomycetidae</taxon>
        <taxon>Atheliales</taxon>
        <taxon>Atheliaceae</taxon>
        <taxon>Piloderma</taxon>
    </lineage>
</organism>
<dbReference type="AlphaFoldDB" id="A0A0C3FWW4"/>
<reference evidence="2" key="2">
    <citation type="submission" date="2015-01" db="EMBL/GenBank/DDBJ databases">
        <title>Evolutionary Origins and Diversification of the Mycorrhizal Mutualists.</title>
        <authorList>
            <consortium name="DOE Joint Genome Institute"/>
            <consortium name="Mycorrhizal Genomics Consortium"/>
            <person name="Kohler A."/>
            <person name="Kuo A."/>
            <person name="Nagy L.G."/>
            <person name="Floudas D."/>
            <person name="Copeland A."/>
            <person name="Barry K.W."/>
            <person name="Cichocki N."/>
            <person name="Veneault-Fourrey C."/>
            <person name="LaButti K."/>
            <person name="Lindquist E.A."/>
            <person name="Lipzen A."/>
            <person name="Lundell T."/>
            <person name="Morin E."/>
            <person name="Murat C."/>
            <person name="Riley R."/>
            <person name="Ohm R."/>
            <person name="Sun H."/>
            <person name="Tunlid A."/>
            <person name="Henrissat B."/>
            <person name="Grigoriev I.V."/>
            <person name="Hibbett D.S."/>
            <person name="Martin F."/>
        </authorList>
    </citation>
    <scope>NUCLEOTIDE SEQUENCE [LARGE SCALE GENOMIC DNA]</scope>
    <source>
        <strain evidence="2">F 1598</strain>
    </source>
</reference>
<dbReference type="Proteomes" id="UP000054166">
    <property type="component" value="Unassembled WGS sequence"/>
</dbReference>
<accession>A0A0C3FWW4</accession>
<evidence type="ECO:0000313" key="2">
    <source>
        <dbReference type="Proteomes" id="UP000054166"/>
    </source>
</evidence>
<dbReference type="InParanoid" id="A0A0C3FWW4"/>
<evidence type="ECO:0000313" key="1">
    <source>
        <dbReference type="EMBL" id="KIM88600.1"/>
    </source>
</evidence>
<dbReference type="HOGENOM" id="CLU_1993467_0_0_1"/>